<dbReference type="AlphaFoldDB" id="A0A1N7J398"/>
<keyword evidence="2" id="KW-1185">Reference proteome</keyword>
<proteinExistence type="predicted"/>
<dbReference type="STRING" id="713588.SAMN05421789_10125"/>
<organism evidence="1 2">
    <name type="scientific">Kaistella chaponensis</name>
    <dbReference type="NCBI Taxonomy" id="713588"/>
    <lineage>
        <taxon>Bacteria</taxon>
        <taxon>Pseudomonadati</taxon>
        <taxon>Bacteroidota</taxon>
        <taxon>Flavobacteriia</taxon>
        <taxon>Flavobacteriales</taxon>
        <taxon>Weeksellaceae</taxon>
        <taxon>Chryseobacterium group</taxon>
        <taxon>Kaistella</taxon>
    </lineage>
</organism>
<dbReference type="RefSeq" id="WP_076384157.1">
    <property type="nucleotide sequence ID" value="NZ_FTOI01000001.1"/>
</dbReference>
<sequence length="86" mass="10546">MFFIFGIKTKLKRKEDRKILKNGLHVNAIIKVYQYYFELFFIPLIPLGKKYSIYIPHSDEYYETNYFSKEMPEEYLEICKEVGRLY</sequence>
<evidence type="ECO:0000313" key="2">
    <source>
        <dbReference type="Proteomes" id="UP000185839"/>
    </source>
</evidence>
<protein>
    <submittedName>
        <fullName evidence="1">Uncharacterized protein</fullName>
    </submittedName>
</protein>
<evidence type="ECO:0000313" key="1">
    <source>
        <dbReference type="EMBL" id="SIS43779.1"/>
    </source>
</evidence>
<reference evidence="2" key="1">
    <citation type="submission" date="2017-01" db="EMBL/GenBank/DDBJ databases">
        <authorList>
            <person name="Varghese N."/>
            <person name="Submissions S."/>
        </authorList>
    </citation>
    <scope>NUCLEOTIDE SEQUENCE [LARGE SCALE GENOMIC DNA]</scope>
    <source>
        <strain evidence="2">DSM 23145</strain>
    </source>
</reference>
<dbReference type="EMBL" id="FTOI01000001">
    <property type="protein sequence ID" value="SIS43779.1"/>
    <property type="molecule type" value="Genomic_DNA"/>
</dbReference>
<dbReference type="OrthoDB" id="1261251at2"/>
<name>A0A1N7J398_9FLAO</name>
<gene>
    <name evidence="1" type="ORF">SAMN05421789_10125</name>
</gene>
<accession>A0A1N7J398</accession>
<dbReference type="Proteomes" id="UP000185839">
    <property type="component" value="Unassembled WGS sequence"/>
</dbReference>